<proteinExistence type="predicted"/>
<keyword evidence="2" id="KW-1185">Reference proteome</keyword>
<reference evidence="1 2" key="1">
    <citation type="submission" date="2018-04" db="EMBL/GenBank/DDBJ databases">
        <title>The genome of golden apple snail Pomacea canaliculata provides insight into stress tolerance and invasive adaptation.</title>
        <authorList>
            <person name="Liu C."/>
            <person name="Liu B."/>
            <person name="Ren Y."/>
            <person name="Zhang Y."/>
            <person name="Wang H."/>
            <person name="Li S."/>
            <person name="Jiang F."/>
            <person name="Yin L."/>
            <person name="Zhang G."/>
            <person name="Qian W."/>
            <person name="Fan W."/>
        </authorList>
    </citation>
    <scope>NUCLEOTIDE SEQUENCE [LARGE SCALE GENOMIC DNA]</scope>
    <source>
        <strain evidence="1">SZHN2017</strain>
        <tissue evidence="1">Muscle</tissue>
    </source>
</reference>
<dbReference type="Proteomes" id="UP000245119">
    <property type="component" value="Linkage Group LG7"/>
</dbReference>
<sequence length="73" mass="8501">MKPQLQAENPSMMFKRLERFHRRAPGFMKKALIRLGTDGWYLVCSSSRWASAPWRPLLSSTHPGQRSRRLCAN</sequence>
<evidence type="ECO:0000313" key="2">
    <source>
        <dbReference type="Proteomes" id="UP000245119"/>
    </source>
</evidence>
<name>A0A2T7P2U4_POMCA</name>
<comment type="caution">
    <text evidence="1">The sequence shown here is derived from an EMBL/GenBank/DDBJ whole genome shotgun (WGS) entry which is preliminary data.</text>
</comment>
<accession>A0A2T7P2U4</accession>
<organism evidence="1 2">
    <name type="scientific">Pomacea canaliculata</name>
    <name type="common">Golden apple snail</name>
    <dbReference type="NCBI Taxonomy" id="400727"/>
    <lineage>
        <taxon>Eukaryota</taxon>
        <taxon>Metazoa</taxon>
        <taxon>Spiralia</taxon>
        <taxon>Lophotrochozoa</taxon>
        <taxon>Mollusca</taxon>
        <taxon>Gastropoda</taxon>
        <taxon>Caenogastropoda</taxon>
        <taxon>Architaenioglossa</taxon>
        <taxon>Ampullarioidea</taxon>
        <taxon>Ampullariidae</taxon>
        <taxon>Pomacea</taxon>
    </lineage>
</organism>
<dbReference type="EMBL" id="PZQS01000007">
    <property type="protein sequence ID" value="PVD27728.1"/>
    <property type="molecule type" value="Genomic_DNA"/>
</dbReference>
<gene>
    <name evidence="1" type="ORF">C0Q70_12900</name>
</gene>
<protein>
    <submittedName>
        <fullName evidence="1">Uncharacterized protein</fullName>
    </submittedName>
</protein>
<evidence type="ECO:0000313" key="1">
    <source>
        <dbReference type="EMBL" id="PVD27728.1"/>
    </source>
</evidence>
<dbReference type="AlphaFoldDB" id="A0A2T7P2U4"/>